<sequence length="384" mass="44547">MSDLLIFLAIFLSLTVGWLIGRYQGIFQVRHHSDSNLPSKYFKGLNYLINEQPDQAIHHFITLLEDDSESVELQLVLAKLFRKQGELDRAITVHQRLLARPDLSEEMRQKVHVELAQDYYSGGLHDRAEQLLLEANQHESGEAVQALLFTIWEEQKEWLQIIEMAKRFKSLPSSLAIRVVGACCEMSEAKPSESYSYLNLAEKYHAESVMLHFSFAQTHLREGHPRKALKRLKRLIMLDQSMTPVALPLLKRCFQEKGLWLTSYKEVLEDWYQVNPSISVVAELVSLIQKQDGKDAALIFLTEYLKIRPSIPGLVQLVDLHLKSEQEHDQATIKMFRNLCSQIIEERSKFQCQKCGYQSSRLYWQCPNCRKWESIRPVFGLEAE</sequence>
<evidence type="ECO:0000313" key="5">
    <source>
        <dbReference type="Proteomes" id="UP001595476"/>
    </source>
</evidence>
<dbReference type="Pfam" id="PF18073">
    <property type="entry name" value="Zn_ribbon_LapB"/>
    <property type="match status" value="1"/>
</dbReference>
<dbReference type="Gene3D" id="1.25.40.10">
    <property type="entry name" value="Tetratricopeptide repeat domain"/>
    <property type="match status" value="1"/>
</dbReference>
<keyword evidence="2" id="KW-1133">Transmembrane helix</keyword>
<dbReference type="Pfam" id="PF14559">
    <property type="entry name" value="TPR_19"/>
    <property type="match status" value="1"/>
</dbReference>
<comment type="similarity">
    <text evidence="2">Belongs to the LapB family.</text>
</comment>
<keyword evidence="2" id="KW-0677">Repeat</keyword>
<keyword evidence="2" id="KW-1003">Cell membrane</keyword>
<comment type="caution">
    <text evidence="4">The sequence shown here is derived from an EMBL/GenBank/DDBJ whole genome shotgun (WGS) entry which is preliminary data.</text>
</comment>
<keyword evidence="2" id="KW-0812">Transmembrane</keyword>
<feature type="binding site" evidence="2">
    <location>
        <position position="366"/>
    </location>
    <ligand>
        <name>Fe cation</name>
        <dbReference type="ChEBI" id="CHEBI:24875"/>
    </ligand>
</feature>
<name>A0ABV7HEV0_9GAMM</name>
<protein>
    <recommendedName>
        <fullName evidence="2">Lipopolysaccharide assembly protein B</fullName>
    </recommendedName>
</protein>
<evidence type="ECO:0000256" key="1">
    <source>
        <dbReference type="ARBA" id="ARBA00022723"/>
    </source>
</evidence>
<dbReference type="HAMAP" id="MF_00994">
    <property type="entry name" value="LPS_assembly_LapB"/>
    <property type="match status" value="1"/>
</dbReference>
<keyword evidence="5" id="KW-1185">Reference proteome</keyword>
<dbReference type="InterPro" id="IPR011990">
    <property type="entry name" value="TPR-like_helical_dom_sf"/>
</dbReference>
<feature type="binding site" evidence="2">
    <location>
        <position position="369"/>
    </location>
    <ligand>
        <name>Fe cation</name>
        <dbReference type="ChEBI" id="CHEBI:24875"/>
    </ligand>
</feature>
<evidence type="ECO:0000313" key="4">
    <source>
        <dbReference type="EMBL" id="MFC3151183.1"/>
    </source>
</evidence>
<feature type="domain" description="LapB rubredoxin metal binding" evidence="3">
    <location>
        <begin position="350"/>
        <end position="377"/>
    </location>
</feature>
<keyword evidence="2" id="KW-0997">Cell inner membrane</keyword>
<keyword evidence="2" id="KW-0802">TPR repeat</keyword>
<dbReference type="RefSeq" id="WP_386719473.1">
    <property type="nucleotide sequence ID" value="NZ_JBHRSZ010000004.1"/>
</dbReference>
<evidence type="ECO:0000259" key="3">
    <source>
        <dbReference type="Pfam" id="PF18073"/>
    </source>
</evidence>
<feature type="binding site" evidence="2">
    <location>
        <position position="352"/>
    </location>
    <ligand>
        <name>Fe cation</name>
        <dbReference type="ChEBI" id="CHEBI:24875"/>
    </ligand>
</feature>
<keyword evidence="2" id="KW-0472">Membrane</keyword>
<feature type="binding site" evidence="2">
    <location>
        <position position="355"/>
    </location>
    <ligand>
        <name>Fe cation</name>
        <dbReference type="ChEBI" id="CHEBI:24875"/>
    </ligand>
</feature>
<keyword evidence="1 2" id="KW-0479">Metal-binding</keyword>
<dbReference type="EMBL" id="JBHRSZ010000004">
    <property type="protein sequence ID" value="MFC3151183.1"/>
    <property type="molecule type" value="Genomic_DNA"/>
</dbReference>
<proteinExistence type="inferred from homology"/>
<feature type="topological domain" description="Cytoplasmic" evidence="2">
    <location>
        <begin position="22"/>
        <end position="384"/>
    </location>
</feature>
<evidence type="ECO:0000256" key="2">
    <source>
        <dbReference type="HAMAP-Rule" id="MF_00994"/>
    </source>
</evidence>
<gene>
    <name evidence="2" type="primary">lapB</name>
    <name evidence="4" type="ORF">ACFOEK_09110</name>
</gene>
<organism evidence="4 5">
    <name type="scientific">Litoribrevibacter euphylliae</name>
    <dbReference type="NCBI Taxonomy" id="1834034"/>
    <lineage>
        <taxon>Bacteria</taxon>
        <taxon>Pseudomonadati</taxon>
        <taxon>Pseudomonadota</taxon>
        <taxon>Gammaproteobacteria</taxon>
        <taxon>Oceanospirillales</taxon>
        <taxon>Oceanospirillaceae</taxon>
        <taxon>Litoribrevibacter</taxon>
    </lineage>
</organism>
<comment type="subcellular location">
    <subcellularLocation>
        <location evidence="2">Cell inner membrane</location>
        <topology evidence="2">Single-pass membrane protein</topology>
        <orientation evidence="2">Cytoplasmic side</orientation>
    </subcellularLocation>
</comment>
<accession>A0ABV7HEV0</accession>
<dbReference type="InterPro" id="IPR030865">
    <property type="entry name" value="LapB"/>
</dbReference>
<dbReference type="Proteomes" id="UP001595476">
    <property type="component" value="Unassembled WGS sequence"/>
</dbReference>
<keyword evidence="2" id="KW-0408">Iron</keyword>
<dbReference type="InterPro" id="IPR041166">
    <property type="entry name" value="Rubredoxin_2"/>
</dbReference>
<comment type="function">
    <text evidence="2">Modulates cellular lipopolysaccharide (LPS) levels by regulating LpxC, which is involved in lipid A biosynthesis. May act by modulating the proteolytic activity of FtsH towards LpxC. May also coordinate assembly of proteins involved in LPS synthesis at the plasma membrane.</text>
</comment>
<dbReference type="SUPFAM" id="SSF48452">
    <property type="entry name" value="TPR-like"/>
    <property type="match status" value="1"/>
</dbReference>
<reference evidence="5" key="1">
    <citation type="journal article" date="2019" name="Int. J. Syst. Evol. Microbiol.">
        <title>The Global Catalogue of Microorganisms (GCM) 10K type strain sequencing project: providing services to taxonomists for standard genome sequencing and annotation.</title>
        <authorList>
            <consortium name="The Broad Institute Genomics Platform"/>
            <consortium name="The Broad Institute Genome Sequencing Center for Infectious Disease"/>
            <person name="Wu L."/>
            <person name="Ma J."/>
        </authorList>
    </citation>
    <scope>NUCLEOTIDE SEQUENCE [LARGE SCALE GENOMIC DNA]</scope>
    <source>
        <strain evidence="5">KCTC 52438</strain>
    </source>
</reference>